<feature type="compositionally biased region" description="Polar residues" evidence="3">
    <location>
        <begin position="134"/>
        <end position="147"/>
    </location>
</feature>
<dbReference type="GO" id="GO:0030198">
    <property type="term" value="P:extracellular matrix organization"/>
    <property type="evidence" value="ECO:0007669"/>
    <property type="project" value="TreeGrafter"/>
</dbReference>
<dbReference type="SMART" id="SM00369">
    <property type="entry name" value="LRR_TYP"/>
    <property type="match status" value="13"/>
</dbReference>
<dbReference type="GO" id="GO:0070052">
    <property type="term" value="F:collagen V binding"/>
    <property type="evidence" value="ECO:0007669"/>
    <property type="project" value="TreeGrafter"/>
</dbReference>
<dbReference type="OMA" id="WGVCHPR"/>
<dbReference type="GO" id="GO:0010811">
    <property type="term" value="P:positive regulation of cell-substrate adhesion"/>
    <property type="evidence" value="ECO:0007669"/>
    <property type="project" value="TreeGrafter"/>
</dbReference>
<dbReference type="GO" id="GO:0031012">
    <property type="term" value="C:extracellular matrix"/>
    <property type="evidence" value="ECO:0007669"/>
    <property type="project" value="TreeGrafter"/>
</dbReference>
<comment type="caution">
    <text evidence="4">The sequence shown here is derived from an EMBL/GenBank/DDBJ whole genome shotgun (WGS) entry which is preliminary data.</text>
</comment>
<name>A0A9D2XZS3_NOTFU</name>
<proteinExistence type="predicted"/>
<dbReference type="GO" id="GO:0008201">
    <property type="term" value="F:heparin binding"/>
    <property type="evidence" value="ECO:0007669"/>
    <property type="project" value="TreeGrafter"/>
</dbReference>
<sequence>MERQKEMEQRGAGFQEQESGRRWRRSVWGQREHAAEEALAELGRPLVGWRNHDTGELENSRLLAELQEPQTEEQNATDHEKTQEEQVEEEEGDEEEEEEEDSDEDDDDDDDSDEEEEEEEEEEQEGEEEEATPLPSNQTETHSSITDPLSDCRTADREIHCRGVGVTHLPVFQNLEVTKLDLADNNIRIITPQTFSGLPVLHTLDLSHNKLDDESFSQSPLVKLMLLKKLNLDDNHITRVPALPSSLEELKIGSNRLSALTHHSFKGLLNLLKLDLENNTLREGSVSPLAFRPLRKLLDLQLDSNHFCSLPQGLPRSLQMLKMNKNQINEVTEEPLRGCVRLRVLDLSHNRIHEQGIATGVWTFLKSLEDLNLSHNRLSSIPTNLPRGLLKLTLQHNAINHIPAFVFRHMRPGLRSLHLSHNSLSTRDVEQVAFVGSYRSLKELHLDNNRLQEIPRCVRQFKNLQVLRLDSNQIRHVRQWGVCHPRNLASMLASVHLENNLLKVEAVPPKAFSCVTDAHGLVLHPQQDTPT</sequence>
<feature type="region of interest" description="Disordered" evidence="3">
    <location>
        <begin position="58"/>
        <end position="150"/>
    </location>
</feature>
<dbReference type="InterPro" id="IPR001611">
    <property type="entry name" value="Leu-rich_rpt"/>
</dbReference>
<dbReference type="SUPFAM" id="SSF52058">
    <property type="entry name" value="L domain-like"/>
    <property type="match status" value="1"/>
</dbReference>
<dbReference type="InterPro" id="IPR003591">
    <property type="entry name" value="Leu-rich_rpt_typical-subtyp"/>
</dbReference>
<feature type="region of interest" description="Disordered" evidence="3">
    <location>
        <begin position="1"/>
        <end position="33"/>
    </location>
</feature>
<dbReference type="PANTHER" id="PTHR46544">
    <property type="entry name" value="EXTRACELLULAR MATRIX PROTEIN 2-RELATED"/>
    <property type="match status" value="1"/>
</dbReference>
<dbReference type="EMBL" id="JAAVVJ010000013">
    <property type="protein sequence ID" value="KAF7210678.1"/>
    <property type="molecule type" value="Genomic_DNA"/>
</dbReference>
<dbReference type="Pfam" id="PF00560">
    <property type="entry name" value="LRR_1"/>
    <property type="match status" value="1"/>
</dbReference>
<dbReference type="KEGG" id="nfu:107374075"/>
<organism evidence="4 5">
    <name type="scientific">Nothobranchius furzeri</name>
    <name type="common">Turquoise killifish</name>
    <dbReference type="NCBI Taxonomy" id="105023"/>
    <lineage>
        <taxon>Eukaryota</taxon>
        <taxon>Metazoa</taxon>
        <taxon>Chordata</taxon>
        <taxon>Craniata</taxon>
        <taxon>Vertebrata</taxon>
        <taxon>Euteleostomi</taxon>
        <taxon>Actinopterygii</taxon>
        <taxon>Neopterygii</taxon>
        <taxon>Teleostei</taxon>
        <taxon>Neoteleostei</taxon>
        <taxon>Acanthomorphata</taxon>
        <taxon>Ovalentaria</taxon>
        <taxon>Atherinomorphae</taxon>
        <taxon>Cyprinodontiformes</taxon>
        <taxon>Nothobranchiidae</taxon>
        <taxon>Nothobranchius</taxon>
    </lineage>
</organism>
<dbReference type="PRINTS" id="PR00019">
    <property type="entry name" value="LEURICHRPT"/>
</dbReference>
<dbReference type="PROSITE" id="PS51450">
    <property type="entry name" value="LRR"/>
    <property type="match status" value="3"/>
</dbReference>
<dbReference type="Pfam" id="PF13516">
    <property type="entry name" value="LRR_6"/>
    <property type="match status" value="1"/>
</dbReference>
<feature type="compositionally biased region" description="Acidic residues" evidence="3">
    <location>
        <begin position="85"/>
        <end position="131"/>
    </location>
</feature>
<protein>
    <submittedName>
        <fullName evidence="4">Extracellular matrix protein 2-like</fullName>
    </submittedName>
</protein>
<dbReference type="Pfam" id="PF13855">
    <property type="entry name" value="LRR_8"/>
    <property type="match status" value="3"/>
</dbReference>
<dbReference type="Proteomes" id="UP000822369">
    <property type="component" value="Chromosome 13"/>
</dbReference>
<dbReference type="InterPro" id="IPR043184">
    <property type="entry name" value="ECM2"/>
</dbReference>
<accession>A0A9D2XZS3</accession>
<dbReference type="Gene3D" id="3.80.10.10">
    <property type="entry name" value="Ribonuclease Inhibitor"/>
    <property type="match status" value="4"/>
</dbReference>
<dbReference type="AlphaFoldDB" id="A0A9D2XZS3"/>
<reference evidence="4" key="1">
    <citation type="submission" date="2020-03" db="EMBL/GenBank/DDBJ databases">
        <title>Intra-Species Differences in Population Size shape Life History and Genome Evolution.</title>
        <authorList>
            <person name="Willemsen D."/>
            <person name="Cui R."/>
            <person name="Valenzano D.R."/>
        </authorList>
    </citation>
    <scope>NUCLEOTIDE SEQUENCE</scope>
    <source>
        <strain evidence="4">GRZ</strain>
        <tissue evidence="4">Whole</tissue>
    </source>
</reference>
<evidence type="ECO:0000256" key="3">
    <source>
        <dbReference type="SAM" id="MobiDB-lite"/>
    </source>
</evidence>
<keyword evidence="2" id="KW-0677">Repeat</keyword>
<evidence type="ECO:0000313" key="5">
    <source>
        <dbReference type="Proteomes" id="UP000822369"/>
    </source>
</evidence>
<dbReference type="PANTHER" id="PTHR46544:SF2">
    <property type="entry name" value="EXTRACELLULAR MATRIX PROTEIN 2-RELATED"/>
    <property type="match status" value="1"/>
</dbReference>
<evidence type="ECO:0000313" key="4">
    <source>
        <dbReference type="EMBL" id="KAF7210678.1"/>
    </source>
</evidence>
<gene>
    <name evidence="4" type="ORF">G4P62_019938</name>
</gene>
<dbReference type="SMART" id="SM00364">
    <property type="entry name" value="LRR_BAC"/>
    <property type="match status" value="5"/>
</dbReference>
<evidence type="ECO:0000256" key="1">
    <source>
        <dbReference type="ARBA" id="ARBA00022614"/>
    </source>
</evidence>
<keyword evidence="1" id="KW-0433">Leucine-rich repeat</keyword>
<evidence type="ECO:0000256" key="2">
    <source>
        <dbReference type="ARBA" id="ARBA00022737"/>
    </source>
</evidence>
<dbReference type="InterPro" id="IPR032675">
    <property type="entry name" value="LRR_dom_sf"/>
</dbReference>